<dbReference type="EMBL" id="CP007142">
    <property type="protein sequence ID" value="AJQ93160.1"/>
    <property type="molecule type" value="Genomic_DNA"/>
</dbReference>
<dbReference type="InterPro" id="IPR046335">
    <property type="entry name" value="LacI/GalR-like_sensor"/>
</dbReference>
<keyword evidence="6" id="KW-1185">Reference proteome</keyword>
<dbReference type="PROSITE" id="PS50932">
    <property type="entry name" value="HTH_LACI_2"/>
    <property type="match status" value="1"/>
</dbReference>
<evidence type="ECO:0000256" key="3">
    <source>
        <dbReference type="ARBA" id="ARBA00023163"/>
    </source>
</evidence>
<dbReference type="SUPFAM" id="SSF53822">
    <property type="entry name" value="Periplasmic binding protein-like I"/>
    <property type="match status" value="1"/>
</dbReference>
<proteinExistence type="predicted"/>
<dbReference type="Pfam" id="PF00356">
    <property type="entry name" value="LacI"/>
    <property type="match status" value="1"/>
</dbReference>
<dbReference type="Gene3D" id="1.10.260.40">
    <property type="entry name" value="lambda repressor-like DNA-binding domains"/>
    <property type="match status" value="1"/>
</dbReference>
<dbReference type="PANTHER" id="PTHR30146">
    <property type="entry name" value="LACI-RELATED TRANSCRIPTIONAL REPRESSOR"/>
    <property type="match status" value="1"/>
</dbReference>
<accession>A0A0C5V0V2</accession>
<dbReference type="CDD" id="cd01392">
    <property type="entry name" value="HTH_LacI"/>
    <property type="match status" value="1"/>
</dbReference>
<dbReference type="CDD" id="cd06270">
    <property type="entry name" value="PBP1_GalS-like"/>
    <property type="match status" value="1"/>
</dbReference>
<dbReference type="HOGENOM" id="CLU_037628_6_0_6"/>
<dbReference type="AlphaFoldDB" id="A0A0C5V0V2"/>
<evidence type="ECO:0000313" key="5">
    <source>
        <dbReference type="EMBL" id="AJQ93160.1"/>
    </source>
</evidence>
<dbReference type="Proteomes" id="UP000032266">
    <property type="component" value="Chromosome"/>
</dbReference>
<dbReference type="InterPro" id="IPR028082">
    <property type="entry name" value="Peripla_BP_I"/>
</dbReference>
<dbReference type="GO" id="GO:0003700">
    <property type="term" value="F:DNA-binding transcription factor activity"/>
    <property type="evidence" value="ECO:0007669"/>
    <property type="project" value="TreeGrafter"/>
</dbReference>
<dbReference type="KEGG" id="gsn:YC6258_01112"/>
<keyword evidence="2" id="KW-0238">DNA-binding</keyword>
<dbReference type="PROSITE" id="PS00356">
    <property type="entry name" value="HTH_LACI_1"/>
    <property type="match status" value="1"/>
</dbReference>
<dbReference type="InterPro" id="IPR010982">
    <property type="entry name" value="Lambda_DNA-bd_dom_sf"/>
</dbReference>
<keyword evidence="1" id="KW-0805">Transcription regulation</keyword>
<gene>
    <name evidence="5" type="ORF">YC6258_01112</name>
</gene>
<dbReference type="RefSeq" id="WP_044616048.1">
    <property type="nucleotide sequence ID" value="NZ_CP007142.1"/>
</dbReference>
<name>A0A0C5V0V2_9GAMM</name>
<dbReference type="InterPro" id="IPR000843">
    <property type="entry name" value="HTH_LacI"/>
</dbReference>
<sequence>MSTIDEVANLAGVSKATVSRVLSGSTPVREKTRLQVLAAVEKLNYSPSQAARSLASNKTYTVGLVTTNINTPYYGPAASGIETALRNHDRHVIIASGQNSLEGERDAVDFLIKRQVDALVLVTNFLTEKEIARINKRCPVFVMNQHFPGDRQQNIDYDNFAGGQMAIQYLLSKGHTRIAIVSGPRWKRDADQRYLGSIQAMKEARLKVHWQVEGSFGVADGASHMKTILQLKQKPTAVFFANDMMAIGALRVCHDQGIRVPKDMAIMGYDNWEHSKNFIPSLTTIHMPLYEMAEATALLVLNRVYGTQHKPKRQFQPSLITRESA</sequence>
<dbReference type="Gene3D" id="3.40.50.2300">
    <property type="match status" value="2"/>
</dbReference>
<dbReference type="STRING" id="1445510.YC6258_01112"/>
<evidence type="ECO:0000313" key="6">
    <source>
        <dbReference type="Proteomes" id="UP000032266"/>
    </source>
</evidence>
<dbReference type="SMART" id="SM00354">
    <property type="entry name" value="HTH_LACI"/>
    <property type="match status" value="1"/>
</dbReference>
<dbReference type="GO" id="GO:0000976">
    <property type="term" value="F:transcription cis-regulatory region binding"/>
    <property type="evidence" value="ECO:0007669"/>
    <property type="project" value="TreeGrafter"/>
</dbReference>
<evidence type="ECO:0000256" key="1">
    <source>
        <dbReference type="ARBA" id="ARBA00023015"/>
    </source>
</evidence>
<dbReference type="OrthoDB" id="6619319at2"/>
<dbReference type="SUPFAM" id="SSF47413">
    <property type="entry name" value="lambda repressor-like DNA-binding domains"/>
    <property type="match status" value="1"/>
</dbReference>
<evidence type="ECO:0000259" key="4">
    <source>
        <dbReference type="PROSITE" id="PS50932"/>
    </source>
</evidence>
<dbReference type="Pfam" id="PF13377">
    <property type="entry name" value="Peripla_BP_3"/>
    <property type="match status" value="1"/>
</dbReference>
<protein>
    <submittedName>
        <fullName evidence="5">Transcriptional regulator</fullName>
    </submittedName>
</protein>
<reference evidence="5 6" key="1">
    <citation type="submission" date="2014-01" db="EMBL/GenBank/DDBJ databases">
        <title>Full genme sequencing of cellulolytic bacterium Gynuella sunshinyii YC6258T gen. nov., sp. nov.</title>
        <authorList>
            <person name="Khan H."/>
            <person name="Chung E.J."/>
            <person name="Chung Y.R."/>
        </authorList>
    </citation>
    <scope>NUCLEOTIDE SEQUENCE [LARGE SCALE GENOMIC DNA]</scope>
    <source>
        <strain evidence="5 6">YC6258</strain>
    </source>
</reference>
<keyword evidence="3" id="KW-0804">Transcription</keyword>
<dbReference type="PANTHER" id="PTHR30146:SF109">
    <property type="entry name" value="HTH-TYPE TRANSCRIPTIONAL REGULATOR GALS"/>
    <property type="match status" value="1"/>
</dbReference>
<evidence type="ECO:0000256" key="2">
    <source>
        <dbReference type="ARBA" id="ARBA00023125"/>
    </source>
</evidence>
<feature type="domain" description="HTH lacI-type" evidence="4">
    <location>
        <begin position="2"/>
        <end position="56"/>
    </location>
</feature>
<organism evidence="5 6">
    <name type="scientific">Gynuella sunshinyii YC6258</name>
    <dbReference type="NCBI Taxonomy" id="1445510"/>
    <lineage>
        <taxon>Bacteria</taxon>
        <taxon>Pseudomonadati</taxon>
        <taxon>Pseudomonadota</taxon>
        <taxon>Gammaproteobacteria</taxon>
        <taxon>Oceanospirillales</taxon>
        <taxon>Saccharospirillaceae</taxon>
        <taxon>Gynuella</taxon>
    </lineage>
</organism>
<dbReference type="PATRIC" id="fig|1445510.3.peg.1086"/>